<dbReference type="RefSeq" id="WP_207989653.1">
    <property type="nucleotide sequence ID" value="NZ_CP071794.1"/>
</dbReference>
<dbReference type="Pfam" id="PF08808">
    <property type="entry name" value="RES"/>
    <property type="match status" value="1"/>
</dbReference>
<feature type="domain" description="RES" evidence="1">
    <location>
        <begin position="204"/>
        <end position="369"/>
    </location>
</feature>
<dbReference type="Proteomes" id="UP000663923">
    <property type="component" value="Chromosome"/>
</dbReference>
<dbReference type="InterPro" id="IPR014914">
    <property type="entry name" value="RES_dom"/>
</dbReference>
<reference evidence="2 3" key="1">
    <citation type="submission" date="2021-03" db="EMBL/GenBank/DDBJ databases">
        <title>Complete genome of Parasphingorhabdus_sp.JHSY0214.</title>
        <authorList>
            <person name="Yoo J.H."/>
            <person name="Bae J.W."/>
        </authorList>
    </citation>
    <scope>NUCLEOTIDE SEQUENCE [LARGE SCALE GENOMIC DNA]</scope>
    <source>
        <strain evidence="2 3">JHSY0214</strain>
    </source>
</reference>
<accession>A0ABX7TA95</accession>
<organism evidence="2 3">
    <name type="scientific">Parasphingorhabdus cellanae</name>
    <dbReference type="NCBI Taxonomy" id="2806553"/>
    <lineage>
        <taxon>Bacteria</taxon>
        <taxon>Pseudomonadati</taxon>
        <taxon>Pseudomonadota</taxon>
        <taxon>Alphaproteobacteria</taxon>
        <taxon>Sphingomonadales</taxon>
        <taxon>Sphingomonadaceae</taxon>
        <taxon>Parasphingorhabdus</taxon>
    </lineage>
</organism>
<name>A0ABX7TA95_9SPHN</name>
<evidence type="ECO:0000259" key="1">
    <source>
        <dbReference type="SMART" id="SM00953"/>
    </source>
</evidence>
<dbReference type="EMBL" id="CP071794">
    <property type="protein sequence ID" value="QTD57297.1"/>
    <property type="molecule type" value="Genomic_DNA"/>
</dbReference>
<evidence type="ECO:0000313" key="2">
    <source>
        <dbReference type="EMBL" id="QTD57297.1"/>
    </source>
</evidence>
<dbReference type="SMART" id="SM00953">
    <property type="entry name" value="RES"/>
    <property type="match status" value="1"/>
</dbReference>
<protein>
    <submittedName>
        <fullName evidence="2">RES domain-containing protein</fullName>
    </submittedName>
</protein>
<gene>
    <name evidence="2" type="ORF">J4G78_07135</name>
</gene>
<proteinExistence type="predicted"/>
<keyword evidence="3" id="KW-1185">Reference proteome</keyword>
<evidence type="ECO:0000313" key="3">
    <source>
        <dbReference type="Proteomes" id="UP000663923"/>
    </source>
</evidence>
<sequence length="427" mass="49202">MLVCPDCFGNDGLQKRIVGIRPSQPNEKCDYHPSKKGVPIELVSNIIDTVFRENYIGGVDDDSVYNERRGQELEELLYDITHADDHDVIRALIDQLIDDDSYWPPDGEEAFYDEDYRYVTDDYSLGEHSRLWSSFRRNMMHGQRFFNAEARALIERIFENVHQQRDNHKQGPVYMISPGDELAQFFRARIANDEKLRERIENNPAENLGPPPERLRRAGRLNPSGISAFYAAFDIDTCVAELRPVVGSIVTTSQFAITKPICVLDTTRFDAKPKALDIFAPGANRRMAQWRFMQNFMREIGQPISPTDQHLEYIPTQAVAEYLLNHHRFKFEKEERTIDAIVFNSAQRLGGKNIAILGDAAVTGSLANDKEKAEKRSFTEQFLDIDWEYESFPKPVRIVAVPDTLEERRVTGVSFKTEHNHDLYEHE</sequence>